<keyword evidence="15" id="KW-0675">Receptor</keyword>
<organism evidence="15 16">
    <name type="scientific">Sphingobium chlorophenolicum L-1</name>
    <dbReference type="NCBI Taxonomy" id="690566"/>
    <lineage>
        <taxon>Bacteria</taxon>
        <taxon>Pseudomonadati</taxon>
        <taxon>Pseudomonadota</taxon>
        <taxon>Alphaproteobacteria</taxon>
        <taxon>Sphingomonadales</taxon>
        <taxon>Sphingomonadaceae</taxon>
        <taxon>Sphingobium</taxon>
    </lineage>
</organism>
<dbReference type="PANTHER" id="PTHR32552:SF81">
    <property type="entry name" value="TONB-DEPENDENT OUTER MEMBRANE RECEPTOR"/>
    <property type="match status" value="1"/>
</dbReference>
<evidence type="ECO:0000256" key="8">
    <source>
        <dbReference type="ARBA" id="ARBA00023077"/>
    </source>
</evidence>
<feature type="domain" description="TonB-dependent receptor-like beta-barrel" evidence="13">
    <location>
        <begin position="258"/>
        <end position="747"/>
    </location>
</feature>
<dbReference type="EMBL" id="CP002798">
    <property type="protein sequence ID" value="AEG50192.1"/>
    <property type="molecule type" value="Genomic_DNA"/>
</dbReference>
<feature type="domain" description="TonB-dependent receptor plug" evidence="14">
    <location>
        <begin position="51"/>
        <end position="158"/>
    </location>
</feature>
<evidence type="ECO:0000256" key="5">
    <source>
        <dbReference type="ARBA" id="ARBA00022692"/>
    </source>
</evidence>
<dbReference type="InterPro" id="IPR036942">
    <property type="entry name" value="Beta-barrel_TonB_sf"/>
</dbReference>
<evidence type="ECO:0000256" key="3">
    <source>
        <dbReference type="ARBA" id="ARBA00022452"/>
    </source>
</evidence>
<gene>
    <name evidence="15" type="ORF">Sphch_2544</name>
</gene>
<dbReference type="Pfam" id="PF07715">
    <property type="entry name" value="Plug"/>
    <property type="match status" value="1"/>
</dbReference>
<keyword evidence="3 11" id="KW-1134">Transmembrane beta strand</keyword>
<evidence type="ECO:0000256" key="6">
    <source>
        <dbReference type="ARBA" id="ARBA00023004"/>
    </source>
</evidence>
<dbReference type="Proteomes" id="UP000007150">
    <property type="component" value="Chromosome 1"/>
</dbReference>
<keyword evidence="16" id="KW-1185">Reference proteome</keyword>
<proteinExistence type="inferred from homology"/>
<evidence type="ECO:0000256" key="1">
    <source>
        <dbReference type="ARBA" id="ARBA00004571"/>
    </source>
</evidence>
<keyword evidence="10 11" id="KW-0998">Cell outer membrane</keyword>
<dbReference type="STRING" id="690566.Sphch_2544"/>
<name>F6EZ99_SPHCR</name>
<dbReference type="InterPro" id="IPR012910">
    <property type="entry name" value="Plug_dom"/>
</dbReference>
<keyword evidence="5 11" id="KW-0812">Transmembrane</keyword>
<dbReference type="PROSITE" id="PS52016">
    <property type="entry name" value="TONB_DEPENDENT_REC_3"/>
    <property type="match status" value="1"/>
</dbReference>
<dbReference type="InterPro" id="IPR039426">
    <property type="entry name" value="TonB-dep_rcpt-like"/>
</dbReference>
<evidence type="ECO:0000256" key="11">
    <source>
        <dbReference type="PROSITE-ProRule" id="PRU01360"/>
    </source>
</evidence>
<comment type="subcellular location">
    <subcellularLocation>
        <location evidence="1 11">Cell outer membrane</location>
        <topology evidence="1 11">Multi-pass membrane protein</topology>
    </subcellularLocation>
</comment>
<keyword evidence="8 12" id="KW-0798">TonB box</keyword>
<protein>
    <submittedName>
        <fullName evidence="15">TonB-dependent receptor</fullName>
    </submittedName>
</protein>
<evidence type="ECO:0000256" key="10">
    <source>
        <dbReference type="ARBA" id="ARBA00023237"/>
    </source>
</evidence>
<reference evidence="15 16" key="1">
    <citation type="submission" date="2011-05" db="EMBL/GenBank/DDBJ databases">
        <title>Complete sequence of chromosome 1 of Sphingobium chlorophenolicum L-1.</title>
        <authorList>
            <consortium name="US DOE Joint Genome Institute"/>
            <person name="Lucas S."/>
            <person name="Han J."/>
            <person name="Lapidus A."/>
            <person name="Cheng J.-F."/>
            <person name="Goodwin L."/>
            <person name="Pitluck S."/>
            <person name="Peters L."/>
            <person name="Daligault H."/>
            <person name="Han C."/>
            <person name="Tapia R."/>
            <person name="Land M."/>
            <person name="Hauser L."/>
            <person name="Kyrpides N."/>
            <person name="Ivanova N."/>
            <person name="Pagani I."/>
            <person name="Turner P."/>
            <person name="Copley S."/>
            <person name="Woyke T."/>
        </authorList>
    </citation>
    <scope>NUCLEOTIDE SEQUENCE [LARGE SCALE GENOMIC DNA]</scope>
    <source>
        <strain evidence="15 16">L-1</strain>
    </source>
</reference>
<evidence type="ECO:0000256" key="12">
    <source>
        <dbReference type="RuleBase" id="RU003357"/>
    </source>
</evidence>
<comment type="similarity">
    <text evidence="11 12">Belongs to the TonB-dependent receptor family.</text>
</comment>
<dbReference type="HOGENOM" id="CLU_008287_15_0_5"/>
<dbReference type="InterPro" id="IPR000531">
    <property type="entry name" value="Beta-barrel_TonB"/>
</dbReference>
<evidence type="ECO:0000259" key="14">
    <source>
        <dbReference type="Pfam" id="PF07715"/>
    </source>
</evidence>
<evidence type="ECO:0000256" key="9">
    <source>
        <dbReference type="ARBA" id="ARBA00023136"/>
    </source>
</evidence>
<keyword evidence="4" id="KW-0410">Iron transport</keyword>
<keyword evidence="6" id="KW-0408">Iron</keyword>
<dbReference type="AlphaFoldDB" id="F6EZ99"/>
<dbReference type="KEGG" id="sch:Sphch_2544"/>
<dbReference type="SUPFAM" id="SSF56935">
    <property type="entry name" value="Porins"/>
    <property type="match status" value="1"/>
</dbReference>
<keyword evidence="2 11" id="KW-0813">Transport</keyword>
<accession>F6EZ99</accession>
<keyword evidence="9 11" id="KW-0472">Membrane</keyword>
<evidence type="ECO:0000256" key="2">
    <source>
        <dbReference type="ARBA" id="ARBA00022448"/>
    </source>
</evidence>
<dbReference type="GO" id="GO:0009279">
    <property type="term" value="C:cell outer membrane"/>
    <property type="evidence" value="ECO:0007669"/>
    <property type="project" value="UniProtKB-SubCell"/>
</dbReference>
<evidence type="ECO:0000313" key="16">
    <source>
        <dbReference type="Proteomes" id="UP000007150"/>
    </source>
</evidence>
<evidence type="ECO:0000256" key="4">
    <source>
        <dbReference type="ARBA" id="ARBA00022496"/>
    </source>
</evidence>
<keyword evidence="7" id="KW-0406">Ion transport</keyword>
<dbReference type="GO" id="GO:0006826">
    <property type="term" value="P:iron ion transport"/>
    <property type="evidence" value="ECO:0007669"/>
    <property type="project" value="UniProtKB-KW"/>
</dbReference>
<dbReference type="Gene3D" id="2.40.170.20">
    <property type="entry name" value="TonB-dependent receptor, beta-barrel domain"/>
    <property type="match status" value="1"/>
</dbReference>
<dbReference type="PANTHER" id="PTHR32552">
    <property type="entry name" value="FERRICHROME IRON RECEPTOR-RELATED"/>
    <property type="match status" value="1"/>
</dbReference>
<dbReference type="Pfam" id="PF00593">
    <property type="entry name" value="TonB_dep_Rec_b-barrel"/>
    <property type="match status" value="1"/>
</dbReference>
<evidence type="ECO:0000256" key="7">
    <source>
        <dbReference type="ARBA" id="ARBA00023065"/>
    </source>
</evidence>
<evidence type="ECO:0000259" key="13">
    <source>
        <dbReference type="Pfam" id="PF00593"/>
    </source>
</evidence>
<evidence type="ECO:0000313" key="15">
    <source>
        <dbReference type="EMBL" id="AEG50192.1"/>
    </source>
</evidence>
<sequence precursor="true">MKKAELMSILLTGSSIVSSAAYGQEAASSSNSAPAELGDIIVTAQKRSERLNDVPLSITAATGDQLAKAGVNNPADLEKIVPGFSYQPSTYGTPVFTIRGIGFFDTAVAVAPAVSVYVDQVPLPFLAMTPGASLDVERVEALKGPQGTLFGQNATGGAINYIAAKPTRDPKMGFDLTYGRFSQIDGQAYVSGPISSTLTGRIAVRHEYRDGWQVSQSRPGDRLGKRDFTAGRVLLDWKPSDTLRFEFNANGWIDKSDTQAAQYVSYSPNKLPADGGYTDQQAAISANVPAPDNDRAADWDPNTNLRRDDNFYQFSLRGDLDLAEDITLTSISAYSHFKQSAPTDSDGVPQNNLLYTIDAEIDSFSQELRVAGEAGEGRVKWMVGGNYGHNSTKDDQTGQFTSSNNGVGPFRYNDFVNSNHQKIESKAVFASLDYGLTDTLTAQGSIRYNKETRDFTGCLYDAGDGALANAFSFLSNVLRGFTPPTVALAPGSCVTLGDGTTSALAIPVPIVKETLKEDNVSWRAGLNWKPDRDTLIYVNVTKGYKAGSFPTVPGITPVQFDPTPQESVLAYEAGFKLSLFDRSMQLTGAAFYYDYKDKQILGYIPSAFGNLPGLVNIPKSSVRGAEIGINWRPVAGFTFNGGATYIKSRVDSSFATNDPLGAVVDVKGEAFPSTPKFQVSGDAEYAFALTGSVDAFFGGNARYRSKTTAAFGRVSAFDIPGYAIVDLRAGIESADKNWRAQIWGRNVFDKFHLIHVSRVIDTVARTTGMPATYGITLSYRY</sequence>